<evidence type="ECO:0000256" key="1">
    <source>
        <dbReference type="PROSITE-ProRule" id="PRU00339"/>
    </source>
</evidence>
<accession>A0A0M0HPJ9</accession>
<dbReference type="EMBL" id="LHPJ01000007">
    <property type="protein sequence ID" value="KOO03812.1"/>
    <property type="molecule type" value="Genomic_DNA"/>
</dbReference>
<sequence>MEYEVRNYVQLAFIIACSTLLSACASFSAGNLFSHYSAQNELMHQAVKSGNYQEAEALLPDYIAGDVLDNLEKGRVYLLNEHFEESKTSFERSDFSVRELQEQATISVSESAASLSSLAVNDNLTTYYPADYELGFLHLYLALNYLQENDLEGALVEVRRANTVQERAKREREQELESAQNQLKNQGLSPNLGSILSQYPDAGDTLKAVQNSYLLLLSALLYEADGDLNSAYVDYRRALAVEPNNPQIVEGAKRVARRLGMDSDLKKLEKRYGVTRPLSRNEARVIILEEQGVVSSLAEWKQSLPLFDRHGRGVLYSIALPYYPSQSKQGYSPLALNDVPLISAPLTDVNLMAQKNLTERMPAIVIRQVLRVWAKDQIRRQAAKDNDVGNILFNVWNVLTEQADTRSWLTLPGQVRSSSAVIQAGEQVMEVAGKRYEFNVSGGGTVLVWVSRQGNSATIWHKQLGNIR</sequence>
<feature type="coiled-coil region" evidence="2">
    <location>
        <begin position="162"/>
        <end position="189"/>
    </location>
</feature>
<dbReference type="SUPFAM" id="SSF48452">
    <property type="entry name" value="TPR-like"/>
    <property type="match status" value="1"/>
</dbReference>
<keyword evidence="5" id="KW-1185">Reference proteome</keyword>
<dbReference type="PATRIC" id="fig|693.5.peg.2062"/>
<dbReference type="Gene3D" id="1.25.40.10">
    <property type="entry name" value="Tetratricopeptide repeat domain"/>
    <property type="match status" value="1"/>
</dbReference>
<protein>
    <submittedName>
        <fullName evidence="4">Uncharacterized protein</fullName>
    </submittedName>
</protein>
<dbReference type="InterPro" id="IPR011990">
    <property type="entry name" value="TPR-like_helical_dom_sf"/>
</dbReference>
<dbReference type="Proteomes" id="UP000037515">
    <property type="component" value="Unassembled WGS sequence"/>
</dbReference>
<organism evidence="4 5">
    <name type="scientific">Vibrio nereis</name>
    <dbReference type="NCBI Taxonomy" id="693"/>
    <lineage>
        <taxon>Bacteria</taxon>
        <taxon>Pseudomonadati</taxon>
        <taxon>Pseudomonadota</taxon>
        <taxon>Gammaproteobacteria</taxon>
        <taxon>Vibrionales</taxon>
        <taxon>Vibrionaceae</taxon>
        <taxon>Vibrio</taxon>
    </lineage>
</organism>
<dbReference type="PROSITE" id="PS51257">
    <property type="entry name" value="PROKAR_LIPOPROTEIN"/>
    <property type="match status" value="1"/>
</dbReference>
<comment type="caution">
    <text evidence="4">The sequence shown here is derived from an EMBL/GenBank/DDBJ whole genome shotgun (WGS) entry which is preliminary data.</text>
</comment>
<evidence type="ECO:0000256" key="3">
    <source>
        <dbReference type="SAM" id="SignalP"/>
    </source>
</evidence>
<keyword evidence="3" id="KW-0732">Signal</keyword>
<evidence type="ECO:0000313" key="5">
    <source>
        <dbReference type="Proteomes" id="UP000037515"/>
    </source>
</evidence>
<keyword evidence="2" id="KW-0175">Coiled coil</keyword>
<keyword evidence="1" id="KW-0802">TPR repeat</keyword>
<name>A0A0M0HPJ9_VIBNE</name>
<dbReference type="AlphaFoldDB" id="A0A0M0HPJ9"/>
<dbReference type="STRING" id="693.AKJ17_10080"/>
<dbReference type="InterPro" id="IPR019734">
    <property type="entry name" value="TPR_rpt"/>
</dbReference>
<feature type="chain" id="PRO_5005600104" evidence="3">
    <location>
        <begin position="24"/>
        <end position="468"/>
    </location>
</feature>
<evidence type="ECO:0000256" key="2">
    <source>
        <dbReference type="SAM" id="Coils"/>
    </source>
</evidence>
<feature type="signal peptide" evidence="3">
    <location>
        <begin position="1"/>
        <end position="23"/>
    </location>
</feature>
<gene>
    <name evidence="4" type="ORF">AKJ17_10080</name>
</gene>
<feature type="repeat" description="TPR" evidence="1">
    <location>
        <begin position="212"/>
        <end position="245"/>
    </location>
</feature>
<proteinExistence type="predicted"/>
<dbReference type="PROSITE" id="PS50005">
    <property type="entry name" value="TPR"/>
    <property type="match status" value="1"/>
</dbReference>
<reference evidence="5" key="1">
    <citation type="submission" date="2015-08" db="EMBL/GenBank/DDBJ databases">
        <title>Vibrio galatheae sp. nov., a novel member of the Vibrionaceae family isolated from the Solomon Islands.</title>
        <authorList>
            <person name="Giubergia S."/>
            <person name="Machado H."/>
            <person name="Mateiu R.V."/>
            <person name="Gram L."/>
        </authorList>
    </citation>
    <scope>NUCLEOTIDE SEQUENCE [LARGE SCALE GENOMIC DNA]</scope>
    <source>
        <strain evidence="5">DSM 19584</strain>
    </source>
</reference>
<evidence type="ECO:0000313" key="4">
    <source>
        <dbReference type="EMBL" id="KOO03812.1"/>
    </source>
</evidence>